<dbReference type="Gene3D" id="1.10.4080.10">
    <property type="entry name" value="ADP-ribosylation/Crystallin J1"/>
    <property type="match status" value="1"/>
</dbReference>
<keyword evidence="2" id="KW-0479">Metal-binding</keyword>
<evidence type="ECO:0000256" key="2">
    <source>
        <dbReference type="PIRSR" id="PIRSR605502-1"/>
    </source>
</evidence>
<dbReference type="PANTHER" id="PTHR23248:SF63">
    <property type="entry name" value="PHOSPHOLIPID SCRAMBLASE"/>
    <property type="match status" value="1"/>
</dbReference>
<dbReference type="GO" id="GO:0005886">
    <property type="term" value="C:plasma membrane"/>
    <property type="evidence" value="ECO:0007669"/>
    <property type="project" value="TreeGrafter"/>
</dbReference>
<feature type="region of interest" description="Disordered" evidence="3">
    <location>
        <begin position="697"/>
        <end position="720"/>
    </location>
</feature>
<feature type="binding site" evidence="2">
    <location>
        <position position="574"/>
    </location>
    <ligand>
        <name>Mg(2+)</name>
        <dbReference type="ChEBI" id="CHEBI:18420"/>
        <label>1</label>
    </ligand>
</feature>
<feature type="compositionally biased region" description="Polar residues" evidence="3">
    <location>
        <begin position="699"/>
        <end position="713"/>
    </location>
</feature>
<sequence>MNQTMHINQANQFLGNNVMNPQQQQQRWMTKPTGDPSGLAYLKPLESLFVNQVVSMSEFITGIPARAKYGVFNDQREQVYFAFEESDVCQRMCCPKTRRFDLHIVDSANQEIIRCRQEIVVESPSETVIGYVSQECSCWRATYVLKNESGTPVLNIVGPTCICDGPYACCCENKFTIYGTDGSTEIGAVHKKYRGFVAEALTSADAFTIRIPLDLDVRMKAVALGALFLIVRMAERSKRHPACQYETDKPWLDLQTHRNNTIKRPDELENEMKHPPLDKIDNDKLNYIHGSMLGMALGDIIGAHVEFRPREYLRQYPVTELKGGGTWGLKKGQFTDDTSMALCLASSLIARQDYVPYDQLVRYKWWYKHGYMSSTGSCFDIGAATKQSLMEFERRQNEFAKKHNIPLNELDFLSDPELLKEFEENCSEEGAAGNGALMRLAPVPLFFRRHPKYAVEYSGLSGLITHGDEKVYDACRYYSALIVAAVNKEPKEELLDENFYEKHKQWFAGKSLHPDIERIAQGSYRKQEGYDKGIRGKGYIVNALEAALWAFWSDQGSFENGVLAAVNLGDDTDTTAAIYGQLAGACYGSGELRKDWVEQVYAKDFIECLSKWIVYEGKKWSPKQQVVQKIPYVTIQPPLEDDNASSLVQKKNLFGRRASKSPTEQLNSQSNFFSKFEQFTGLNANHRLRANTVIDRPSNLKSGSEAQFVSTRPKSAEHHPSKQMMGQVFISNRFFSVIFVSKLLLT</sequence>
<dbReference type="InterPro" id="IPR005502">
    <property type="entry name" value="Ribosyl_crysJ1"/>
</dbReference>
<dbReference type="InterPro" id="IPR036705">
    <property type="entry name" value="Ribosyl_crysJ1_sf"/>
</dbReference>
<comment type="similarity">
    <text evidence="1">Belongs to the phospholipid scramblase family.</text>
</comment>
<dbReference type="PANTHER" id="PTHR23248">
    <property type="entry name" value="PHOSPHOLIPID SCRAMBLASE-RELATED"/>
    <property type="match status" value="1"/>
</dbReference>
<dbReference type="Pfam" id="PF03747">
    <property type="entry name" value="ADP_ribosyl_GH"/>
    <property type="match status" value="1"/>
</dbReference>
<keyword evidence="2" id="KW-0460">Magnesium</keyword>
<protein>
    <recommendedName>
        <fullName evidence="7">ADP-ribosylglycohydrolase</fullName>
    </recommendedName>
</protein>
<dbReference type="Proteomes" id="UP000663889">
    <property type="component" value="Unassembled WGS sequence"/>
</dbReference>
<feature type="binding site" evidence="2">
    <location>
        <position position="335"/>
    </location>
    <ligand>
        <name>Mg(2+)</name>
        <dbReference type="ChEBI" id="CHEBI:18420"/>
        <label>1</label>
    </ligand>
</feature>
<dbReference type="InterPro" id="IPR005552">
    <property type="entry name" value="Scramblase"/>
</dbReference>
<feature type="binding site" evidence="2">
    <location>
        <position position="571"/>
    </location>
    <ligand>
        <name>Mg(2+)</name>
        <dbReference type="ChEBI" id="CHEBI:18420"/>
        <label>1</label>
    </ligand>
</feature>
<gene>
    <name evidence="4" type="ORF">RFH988_LOCUS19307</name>
    <name evidence="5" type="ORF">SEV965_LOCUS15884</name>
</gene>
<evidence type="ECO:0000256" key="3">
    <source>
        <dbReference type="SAM" id="MobiDB-lite"/>
    </source>
</evidence>
<reference evidence="5" key="1">
    <citation type="submission" date="2021-02" db="EMBL/GenBank/DDBJ databases">
        <authorList>
            <person name="Nowell W R."/>
        </authorList>
    </citation>
    <scope>NUCLEOTIDE SEQUENCE</scope>
</reference>
<dbReference type="Proteomes" id="UP000663882">
    <property type="component" value="Unassembled WGS sequence"/>
</dbReference>
<proteinExistence type="inferred from homology"/>
<evidence type="ECO:0000256" key="1">
    <source>
        <dbReference type="ARBA" id="ARBA00005350"/>
    </source>
</evidence>
<dbReference type="EMBL" id="CAJNOU010000848">
    <property type="protein sequence ID" value="CAF1101323.1"/>
    <property type="molecule type" value="Genomic_DNA"/>
</dbReference>
<feature type="binding site" evidence="2">
    <location>
        <position position="336"/>
    </location>
    <ligand>
        <name>Mg(2+)</name>
        <dbReference type="ChEBI" id="CHEBI:18420"/>
        <label>1</label>
    </ligand>
</feature>
<dbReference type="SUPFAM" id="SSF101478">
    <property type="entry name" value="ADP-ribosylglycohydrolase"/>
    <property type="match status" value="1"/>
</dbReference>
<organism evidence="5 6">
    <name type="scientific">Rotaria sordida</name>
    <dbReference type="NCBI Taxonomy" id="392033"/>
    <lineage>
        <taxon>Eukaryota</taxon>
        <taxon>Metazoa</taxon>
        <taxon>Spiralia</taxon>
        <taxon>Gnathifera</taxon>
        <taxon>Rotifera</taxon>
        <taxon>Eurotatoria</taxon>
        <taxon>Bdelloidea</taxon>
        <taxon>Philodinida</taxon>
        <taxon>Philodinidae</taxon>
        <taxon>Rotaria</taxon>
    </lineage>
</organism>
<comment type="caution">
    <text evidence="5">The sequence shown here is derived from an EMBL/GenBank/DDBJ whole genome shotgun (WGS) entry which is preliminary data.</text>
</comment>
<evidence type="ECO:0008006" key="7">
    <source>
        <dbReference type="Google" id="ProtNLM"/>
    </source>
</evidence>
<dbReference type="Pfam" id="PF03803">
    <property type="entry name" value="Scramblase"/>
    <property type="match status" value="1"/>
</dbReference>
<dbReference type="GO" id="GO:0046872">
    <property type="term" value="F:metal ion binding"/>
    <property type="evidence" value="ECO:0007669"/>
    <property type="project" value="UniProtKB-KW"/>
</dbReference>
<accession>A0A814P690</accession>
<name>A0A814P690_9BILA</name>
<dbReference type="AlphaFoldDB" id="A0A814P690"/>
<dbReference type="EMBL" id="CAJNOO010001125">
    <property type="protein sequence ID" value="CAF1100817.1"/>
    <property type="molecule type" value="Genomic_DNA"/>
</dbReference>
<evidence type="ECO:0000313" key="5">
    <source>
        <dbReference type="EMBL" id="CAF1101323.1"/>
    </source>
</evidence>
<feature type="binding site" evidence="2">
    <location>
        <position position="573"/>
    </location>
    <ligand>
        <name>Mg(2+)</name>
        <dbReference type="ChEBI" id="CHEBI:18420"/>
        <label>1</label>
    </ligand>
</feature>
<evidence type="ECO:0000313" key="6">
    <source>
        <dbReference type="Proteomes" id="UP000663889"/>
    </source>
</evidence>
<dbReference type="GO" id="GO:0017128">
    <property type="term" value="F:phospholipid scramblase activity"/>
    <property type="evidence" value="ECO:0007669"/>
    <property type="project" value="InterPro"/>
</dbReference>
<feature type="binding site" evidence="2">
    <location>
        <position position="337"/>
    </location>
    <ligand>
        <name>Mg(2+)</name>
        <dbReference type="ChEBI" id="CHEBI:18420"/>
        <label>1</label>
    </ligand>
</feature>
<comment type="cofactor">
    <cofactor evidence="2">
        <name>Mg(2+)</name>
        <dbReference type="ChEBI" id="CHEBI:18420"/>
    </cofactor>
    <text evidence="2">Binds 2 magnesium ions per subunit.</text>
</comment>
<evidence type="ECO:0000313" key="4">
    <source>
        <dbReference type="EMBL" id="CAF1100817.1"/>
    </source>
</evidence>